<accession>A0A8H3FUW4</accession>
<name>A0A8H3FUW4_9LECA</name>
<evidence type="ECO:0000256" key="3">
    <source>
        <dbReference type="ARBA" id="ARBA00023128"/>
    </source>
</evidence>
<evidence type="ECO:0000313" key="8">
    <source>
        <dbReference type="Proteomes" id="UP000664169"/>
    </source>
</evidence>
<proteinExistence type="predicted"/>
<protein>
    <recommendedName>
        <fullName evidence="6">Ribosomal protein/NADH dehydrogenase domain-containing protein</fullName>
    </recommendedName>
</protein>
<dbReference type="GO" id="GO:0005739">
    <property type="term" value="C:mitochondrion"/>
    <property type="evidence" value="ECO:0007669"/>
    <property type="project" value="UniProtKB-SubCell"/>
</dbReference>
<dbReference type="Proteomes" id="UP000664169">
    <property type="component" value="Unassembled WGS sequence"/>
</dbReference>
<dbReference type="GO" id="GO:1990904">
    <property type="term" value="C:ribonucleoprotein complex"/>
    <property type="evidence" value="ECO:0007669"/>
    <property type="project" value="UniProtKB-KW"/>
</dbReference>
<keyword evidence="2" id="KW-0689">Ribosomal protein</keyword>
<dbReference type="SUPFAM" id="SSF52833">
    <property type="entry name" value="Thioredoxin-like"/>
    <property type="match status" value="1"/>
</dbReference>
<keyword evidence="3" id="KW-0496">Mitochondrion</keyword>
<feature type="domain" description="Ribosomal protein/NADH dehydrogenase" evidence="6">
    <location>
        <begin position="58"/>
        <end position="133"/>
    </location>
</feature>
<dbReference type="EMBL" id="CAJPDQ010000033">
    <property type="protein sequence ID" value="CAF9929714.1"/>
    <property type="molecule type" value="Genomic_DNA"/>
</dbReference>
<comment type="subcellular location">
    <subcellularLocation>
        <location evidence="1">Mitochondrion</location>
    </subcellularLocation>
</comment>
<dbReference type="GO" id="GO:0003735">
    <property type="term" value="F:structural constituent of ribosome"/>
    <property type="evidence" value="ECO:0007669"/>
    <property type="project" value="InterPro"/>
</dbReference>
<dbReference type="Pfam" id="PF05047">
    <property type="entry name" value="L51_S25_CI-B8"/>
    <property type="match status" value="1"/>
</dbReference>
<feature type="region of interest" description="Disordered" evidence="5">
    <location>
        <begin position="130"/>
        <end position="164"/>
    </location>
</feature>
<dbReference type="OrthoDB" id="1696305at2759"/>
<comment type="caution">
    <text evidence="7">The sequence shown here is derived from an EMBL/GenBank/DDBJ whole genome shotgun (WGS) entry which is preliminary data.</text>
</comment>
<dbReference type="PANTHER" id="PTHR13274:SF2">
    <property type="entry name" value="SMALL RIBOSOMAL SUBUNIT PROTEIN MS25"/>
    <property type="match status" value="1"/>
</dbReference>
<evidence type="ECO:0000256" key="2">
    <source>
        <dbReference type="ARBA" id="ARBA00022980"/>
    </source>
</evidence>
<evidence type="ECO:0000259" key="6">
    <source>
        <dbReference type="SMART" id="SM00916"/>
    </source>
</evidence>
<dbReference type="InterPro" id="IPR040049">
    <property type="entry name" value="Ribosomal_mS25/mL61"/>
</dbReference>
<dbReference type="GO" id="GO:0005840">
    <property type="term" value="C:ribosome"/>
    <property type="evidence" value="ECO:0007669"/>
    <property type="project" value="UniProtKB-KW"/>
</dbReference>
<keyword evidence="4" id="KW-0687">Ribonucleoprotein</keyword>
<dbReference type="InterPro" id="IPR036249">
    <property type="entry name" value="Thioredoxin-like_sf"/>
</dbReference>
<dbReference type="Gene3D" id="3.40.30.10">
    <property type="entry name" value="Glutaredoxin"/>
    <property type="match status" value="1"/>
</dbReference>
<dbReference type="InterPro" id="IPR007741">
    <property type="entry name" value="Ribosomal_mL43/mS25/NADH_DH"/>
</dbReference>
<dbReference type="AlphaFoldDB" id="A0A8H3FUW4"/>
<dbReference type="PANTHER" id="PTHR13274">
    <property type="entry name" value="MITOCHONDRIAL RIBOSOMAL PROTEIN S25"/>
    <property type="match status" value="1"/>
</dbReference>
<evidence type="ECO:0000256" key="4">
    <source>
        <dbReference type="ARBA" id="ARBA00023274"/>
    </source>
</evidence>
<dbReference type="SMART" id="SM00916">
    <property type="entry name" value="L51_S25_CI-B8"/>
    <property type="match status" value="1"/>
</dbReference>
<feature type="compositionally biased region" description="Basic and acidic residues" evidence="5">
    <location>
        <begin position="146"/>
        <end position="164"/>
    </location>
</feature>
<organism evidence="7 8">
    <name type="scientific">Gomphillus americanus</name>
    <dbReference type="NCBI Taxonomy" id="1940652"/>
    <lineage>
        <taxon>Eukaryota</taxon>
        <taxon>Fungi</taxon>
        <taxon>Dikarya</taxon>
        <taxon>Ascomycota</taxon>
        <taxon>Pezizomycotina</taxon>
        <taxon>Lecanoromycetes</taxon>
        <taxon>OSLEUM clade</taxon>
        <taxon>Ostropomycetidae</taxon>
        <taxon>Ostropales</taxon>
        <taxon>Graphidaceae</taxon>
        <taxon>Gomphilloideae</taxon>
        <taxon>Gomphillus</taxon>
    </lineage>
</organism>
<sequence>MGFRGRMRALNTFFLVYTLPAKEDPNLLPQQLLQIRFGPGAAILPKEIKRIHLDFAYNWNNGHLGPRRFWRQCLPRLKYHNPMVSMTVQRTTDQDSKPVMTIYFDGATTKTIDMRMKTDTDILQEFMESTNATEVTPSPEEALELEEVKEQAVKSEEDRRRNKAELLAEREEKRLMERARQMI</sequence>
<reference evidence="7" key="1">
    <citation type="submission" date="2021-03" db="EMBL/GenBank/DDBJ databases">
        <authorList>
            <person name="Tagirdzhanova G."/>
        </authorList>
    </citation>
    <scope>NUCLEOTIDE SEQUENCE</scope>
</reference>
<gene>
    <name evidence="7" type="ORF">GOMPHAMPRED_005459</name>
</gene>
<evidence type="ECO:0000313" key="7">
    <source>
        <dbReference type="EMBL" id="CAF9929714.1"/>
    </source>
</evidence>
<evidence type="ECO:0000256" key="1">
    <source>
        <dbReference type="ARBA" id="ARBA00004173"/>
    </source>
</evidence>
<keyword evidence="8" id="KW-1185">Reference proteome</keyword>
<evidence type="ECO:0000256" key="5">
    <source>
        <dbReference type="SAM" id="MobiDB-lite"/>
    </source>
</evidence>